<dbReference type="EMBL" id="AJWK01010595">
    <property type="status" value="NOT_ANNOTATED_CDS"/>
    <property type="molecule type" value="Genomic_DNA"/>
</dbReference>
<dbReference type="VEuPathDB" id="VectorBase:LLOJ003300"/>
<evidence type="ECO:0000313" key="13">
    <source>
        <dbReference type="EnsemblMetazoa" id="LLOJ003300-PA"/>
    </source>
</evidence>
<dbReference type="InterPro" id="IPR019791">
    <property type="entry name" value="Haem_peroxidase_animal"/>
</dbReference>
<dbReference type="GO" id="GO:0006979">
    <property type="term" value="P:response to oxidative stress"/>
    <property type="evidence" value="ECO:0007669"/>
    <property type="project" value="InterPro"/>
</dbReference>
<comment type="subcellular location">
    <subcellularLocation>
        <location evidence="1">Secreted</location>
    </subcellularLocation>
</comment>
<evidence type="ECO:0000256" key="5">
    <source>
        <dbReference type="ARBA" id="ARBA00022723"/>
    </source>
</evidence>
<dbReference type="EMBL" id="AJWK01010598">
    <property type="status" value="NOT_ANNOTATED_CDS"/>
    <property type="molecule type" value="Genomic_DNA"/>
</dbReference>
<keyword evidence="14" id="KW-1185">Reference proteome</keyword>
<dbReference type="EMBL" id="AJWK01010600">
    <property type="status" value="NOT_ANNOTATED_CDS"/>
    <property type="molecule type" value="Genomic_DNA"/>
</dbReference>
<keyword evidence="7" id="KW-0560">Oxidoreductase</keyword>
<dbReference type="EMBL" id="AJWK01010601">
    <property type="status" value="NOT_ANNOTATED_CDS"/>
    <property type="molecule type" value="Genomic_DNA"/>
</dbReference>
<name>A0A1B0CFZ9_LUTLO</name>
<evidence type="ECO:0000256" key="11">
    <source>
        <dbReference type="PIRSR" id="PIRSR619791-2"/>
    </source>
</evidence>
<evidence type="ECO:0000256" key="3">
    <source>
        <dbReference type="ARBA" id="ARBA00022559"/>
    </source>
</evidence>
<evidence type="ECO:0000256" key="4">
    <source>
        <dbReference type="ARBA" id="ARBA00022617"/>
    </source>
</evidence>
<dbReference type="EMBL" id="AJWK01010602">
    <property type="status" value="NOT_ANNOTATED_CDS"/>
    <property type="molecule type" value="Genomic_DNA"/>
</dbReference>
<dbReference type="RefSeq" id="XP_055684310.1">
    <property type="nucleotide sequence ID" value="XM_055828335.1"/>
</dbReference>
<dbReference type="GO" id="GO:0046872">
    <property type="term" value="F:metal ion binding"/>
    <property type="evidence" value="ECO:0007669"/>
    <property type="project" value="UniProtKB-KW"/>
</dbReference>
<dbReference type="CTD" id="42131"/>
<evidence type="ECO:0000256" key="9">
    <source>
        <dbReference type="ARBA" id="ARBA00023157"/>
    </source>
</evidence>
<sequence>MRRRNLSLFCAILAILSLHGANSFKLSRSSATQAAQMNNKTAGFTPVPNLPVKKSGLLVKYDPCPDSIKCVPPIQCPAHVNLPDAEKPRPCELDKGTGHGLCCTTGQNHTASKKKEHHHLHHHASKAVSVQKLFQEAKDQLVGMQHRALLSKANKIEPGNPEFAHHSVFLTSVRDRNKVNARTDRAMQEVIASRLFREREEISVRDFNLENFDGELVGASLQNDCQNLDAPCPRRPRKYRLPDGTCNNPVPGRTAWASAGTPHERLLPAAYVDGIWEPRLTSATGQPLPSTRDISRFVFPDVDRPHSTYNLLVMQFGQFLSHDVTQTASITNRDGTPISCCSEDGTRTLPPSQSHFACMPIPISADDEFYAQFNQRCMNFVRSAIAPNCRLGPARQFDRVTHYLDGSPIYGSNEQTEADLRTFEGGRLRMLNDFGRDLLPLSQDPQFCAQIQPGSVCFQGGDTRTNQIISITAVHILYAREHNRVAAELARLNPHWSDDLLFVEAKRIVVAELQFVAYSEFLPLIIGTETMARFGLNVRTDGYSDDYSTDVNAAVTSEFITAAFRFGHSTVDGVFRTFSETIDIPDVMFNPARLLQRSFYDDILVTMTSQPMQEVDSSITNGLSQFMFRGTNPFGLDLVAINLQRARDHGLRTYNEYLELTGSRRIGSFGDLGPEIASRLQRAYASPDDIELWVGGLLEAADTDALLGPTFSNIIADQFSRLRRGDRYFFEHGPQVNPGAFTPRQLAEIRKATMARLLCDNSDGILLRAHQPRAFLLPTAAGNEQVACNSNAIPRMDLAAWKEE</sequence>
<dbReference type="Pfam" id="PF03098">
    <property type="entry name" value="An_peroxidase"/>
    <property type="match status" value="1"/>
</dbReference>
<dbReference type="InterPro" id="IPR010255">
    <property type="entry name" value="Haem_peroxidase_sf"/>
</dbReference>
<reference evidence="13" key="1">
    <citation type="submission" date="2020-05" db="UniProtKB">
        <authorList>
            <consortium name="EnsemblMetazoa"/>
        </authorList>
    </citation>
    <scope>IDENTIFICATION</scope>
    <source>
        <strain evidence="13">Jacobina</strain>
    </source>
</reference>
<dbReference type="PANTHER" id="PTHR11475:SF4">
    <property type="entry name" value="CHORION PEROXIDASE"/>
    <property type="match status" value="1"/>
</dbReference>
<keyword evidence="9" id="KW-1015">Disulfide bond</keyword>
<dbReference type="EMBL" id="AJWK01010597">
    <property type="status" value="NOT_ANNOTATED_CDS"/>
    <property type="molecule type" value="Genomic_DNA"/>
</dbReference>
<proteinExistence type="predicted"/>
<evidence type="ECO:0000256" key="2">
    <source>
        <dbReference type="ARBA" id="ARBA00022525"/>
    </source>
</evidence>
<keyword evidence="5 11" id="KW-0479">Metal-binding</keyword>
<evidence type="ECO:0000256" key="7">
    <source>
        <dbReference type="ARBA" id="ARBA00023002"/>
    </source>
</evidence>
<evidence type="ECO:0000256" key="1">
    <source>
        <dbReference type="ARBA" id="ARBA00004613"/>
    </source>
</evidence>
<dbReference type="PANTHER" id="PTHR11475">
    <property type="entry name" value="OXIDASE/PEROXIDASE"/>
    <property type="match status" value="1"/>
</dbReference>
<dbReference type="Proteomes" id="UP000092461">
    <property type="component" value="Unassembled WGS sequence"/>
</dbReference>
<keyword evidence="2" id="KW-0964">Secreted</keyword>
<evidence type="ECO:0000313" key="14">
    <source>
        <dbReference type="Proteomes" id="UP000092461"/>
    </source>
</evidence>
<keyword evidence="10" id="KW-0325">Glycoprotein</keyword>
<evidence type="ECO:0000256" key="8">
    <source>
        <dbReference type="ARBA" id="ARBA00023004"/>
    </source>
</evidence>
<dbReference type="EMBL" id="AJWK01010596">
    <property type="status" value="NOT_ANNOTATED_CDS"/>
    <property type="molecule type" value="Genomic_DNA"/>
</dbReference>
<dbReference type="CDD" id="cd09823">
    <property type="entry name" value="peroxinectin_like"/>
    <property type="match status" value="1"/>
</dbReference>
<dbReference type="EMBL" id="AJWK01010599">
    <property type="status" value="NOT_ANNOTATED_CDS"/>
    <property type="molecule type" value="Genomic_DNA"/>
</dbReference>
<organism evidence="13 14">
    <name type="scientific">Lutzomyia longipalpis</name>
    <name type="common">Sand fly</name>
    <dbReference type="NCBI Taxonomy" id="7200"/>
    <lineage>
        <taxon>Eukaryota</taxon>
        <taxon>Metazoa</taxon>
        <taxon>Ecdysozoa</taxon>
        <taxon>Arthropoda</taxon>
        <taxon>Hexapoda</taxon>
        <taxon>Insecta</taxon>
        <taxon>Pterygota</taxon>
        <taxon>Neoptera</taxon>
        <taxon>Endopterygota</taxon>
        <taxon>Diptera</taxon>
        <taxon>Nematocera</taxon>
        <taxon>Psychodoidea</taxon>
        <taxon>Psychodidae</taxon>
        <taxon>Lutzomyia</taxon>
        <taxon>Lutzomyia</taxon>
    </lineage>
</organism>
<dbReference type="OrthoDB" id="823504at2759"/>
<evidence type="ECO:0000256" key="12">
    <source>
        <dbReference type="SAM" id="SignalP"/>
    </source>
</evidence>
<feature type="signal peptide" evidence="12">
    <location>
        <begin position="1"/>
        <end position="23"/>
    </location>
</feature>
<protein>
    <submittedName>
        <fullName evidence="13">Uncharacterized protein</fullName>
    </submittedName>
</protein>
<feature type="binding site" description="axial binding residue" evidence="11">
    <location>
        <position position="568"/>
    </location>
    <ligand>
        <name>heme b</name>
        <dbReference type="ChEBI" id="CHEBI:60344"/>
    </ligand>
    <ligandPart>
        <name>Fe</name>
        <dbReference type="ChEBI" id="CHEBI:18248"/>
    </ligandPart>
</feature>
<keyword evidence="8 11" id="KW-0408">Iron</keyword>
<keyword evidence="4 11" id="KW-0349">Heme</keyword>
<dbReference type="GeneID" id="129790675"/>
<dbReference type="VEuPathDB" id="VectorBase:LLONM1_011356"/>
<evidence type="ECO:0000256" key="6">
    <source>
        <dbReference type="ARBA" id="ARBA00022729"/>
    </source>
</evidence>
<dbReference type="PROSITE" id="PS50292">
    <property type="entry name" value="PEROXIDASE_3"/>
    <property type="match status" value="1"/>
</dbReference>
<dbReference type="InterPro" id="IPR037120">
    <property type="entry name" value="Haem_peroxidase_sf_animal"/>
</dbReference>
<keyword evidence="6 12" id="KW-0732">Signal</keyword>
<dbReference type="EMBL" id="AJWK01010594">
    <property type="status" value="NOT_ANNOTATED_CDS"/>
    <property type="molecule type" value="Genomic_DNA"/>
</dbReference>
<dbReference type="EnsemblMetazoa" id="LLOJ003300-RA">
    <property type="protein sequence ID" value="LLOJ003300-PA"/>
    <property type="gene ID" value="LLOJ003300"/>
</dbReference>
<feature type="chain" id="PRO_5008405693" evidence="12">
    <location>
        <begin position="24"/>
        <end position="804"/>
    </location>
</feature>
<dbReference type="GO" id="GO:0004601">
    <property type="term" value="F:peroxidase activity"/>
    <property type="evidence" value="ECO:0007669"/>
    <property type="project" value="UniProtKB-KW"/>
</dbReference>
<dbReference type="AlphaFoldDB" id="A0A1B0CFZ9"/>
<evidence type="ECO:0000256" key="10">
    <source>
        <dbReference type="ARBA" id="ARBA00023180"/>
    </source>
</evidence>
<dbReference type="SUPFAM" id="SSF48113">
    <property type="entry name" value="Heme-dependent peroxidases"/>
    <property type="match status" value="1"/>
</dbReference>
<dbReference type="GO" id="GO:0005576">
    <property type="term" value="C:extracellular region"/>
    <property type="evidence" value="ECO:0007669"/>
    <property type="project" value="UniProtKB-SubCell"/>
</dbReference>
<dbReference type="KEGG" id="lll:129790675"/>
<dbReference type="PRINTS" id="PR00457">
    <property type="entry name" value="ANPEROXIDASE"/>
</dbReference>
<dbReference type="FunFam" id="1.10.640.10:FF:000003">
    <property type="entry name" value="chorion peroxidase"/>
    <property type="match status" value="1"/>
</dbReference>
<dbReference type="GO" id="GO:0020037">
    <property type="term" value="F:heme binding"/>
    <property type="evidence" value="ECO:0007669"/>
    <property type="project" value="InterPro"/>
</dbReference>
<dbReference type="Gene3D" id="1.10.640.10">
    <property type="entry name" value="Haem peroxidase domain superfamily, animal type"/>
    <property type="match status" value="1"/>
</dbReference>
<keyword evidence="3" id="KW-0575">Peroxidase</keyword>
<dbReference type="GO" id="GO:0022412">
    <property type="term" value="P:cellular process involved in reproduction in multicellular organism"/>
    <property type="evidence" value="ECO:0007669"/>
    <property type="project" value="UniProtKB-ARBA"/>
</dbReference>
<accession>A0A1B0CFZ9</accession>